<sequence length="317" mass="34157">MRITLGRARAADTPAISVALMDPAVSSWLKTFPFPYDRDAVLAEEVETGLAGDFAILVNGGFAGLVLARPELGCWVDPKFQGRGVGTRASMLALSRHFATGAETAHARCRADNLAMRPVLARLGFVPDEAARSIPGELELHRLSRKDFATAQPFRLRTARCRVEGARPEDAEDLYDLASRRAVLCMQGPLHAGLGFESFARMIHPFAGGLPFSARIMVEDRAIGMIGIGPGPEALLYFCLAPEVTGLGFASEVVPAFCAEIFDRYGVQAILGDVVPGNAASVRLLERAGFAFEGPAMIHSAGRTPEMGMRYRLKNPE</sequence>
<dbReference type="EMBL" id="CP006650">
    <property type="protein sequence ID" value="AGT07996.1"/>
    <property type="molecule type" value="Genomic_DNA"/>
</dbReference>
<gene>
    <name evidence="2" type="ORF">JCM7686_0887</name>
</gene>
<dbReference type="AlphaFoldDB" id="S5YRY6"/>
<dbReference type="HOGENOM" id="CLU_876752_0_0_5"/>
<dbReference type="KEGG" id="pami:JCM7686_0887"/>
<dbReference type="InterPro" id="IPR016181">
    <property type="entry name" value="Acyl_CoA_acyltransferase"/>
</dbReference>
<dbReference type="OrthoDB" id="9804153at2"/>
<dbReference type="InterPro" id="IPR051531">
    <property type="entry name" value="N-acetyltransferase"/>
</dbReference>
<dbReference type="InterPro" id="IPR000182">
    <property type="entry name" value="GNAT_dom"/>
</dbReference>
<dbReference type="Pfam" id="PF13302">
    <property type="entry name" value="Acetyltransf_3"/>
    <property type="match status" value="2"/>
</dbReference>
<feature type="domain" description="N-acetyltransferase" evidence="1">
    <location>
        <begin position="11"/>
        <end position="149"/>
    </location>
</feature>
<reference evidence="2 3" key="1">
    <citation type="journal article" date="2014" name="BMC Genomics">
        <title>Architecture and functions of a multipartite genome of the methylotrophic bacterium Paracoccus aminophilus JCM 7686, containing primary and secondary chromids.</title>
        <authorList>
            <person name="Dziewit L."/>
            <person name="Czarnecki J."/>
            <person name="Wibberg D."/>
            <person name="Radlinska M."/>
            <person name="Mrozek P."/>
            <person name="Szymczak M."/>
            <person name="Schluter A."/>
            <person name="Puhler A."/>
            <person name="Bartosik D."/>
        </authorList>
    </citation>
    <scope>NUCLEOTIDE SEQUENCE [LARGE SCALE GENOMIC DNA]</scope>
    <source>
        <strain evidence="2">JCM 7686</strain>
    </source>
</reference>
<keyword evidence="2" id="KW-0808">Transferase</keyword>
<dbReference type="PANTHER" id="PTHR43792">
    <property type="entry name" value="GNAT FAMILY, PUTATIVE (AFU_ORTHOLOGUE AFUA_3G00765)-RELATED-RELATED"/>
    <property type="match status" value="1"/>
</dbReference>
<evidence type="ECO:0000313" key="3">
    <source>
        <dbReference type="Proteomes" id="UP000015480"/>
    </source>
</evidence>
<dbReference type="GO" id="GO:0016747">
    <property type="term" value="F:acyltransferase activity, transferring groups other than amino-acyl groups"/>
    <property type="evidence" value="ECO:0007669"/>
    <property type="project" value="InterPro"/>
</dbReference>
<dbReference type="eggNOG" id="COG1670">
    <property type="taxonomic scope" value="Bacteria"/>
</dbReference>
<organism evidence="2 3">
    <name type="scientific">Paracoccus aminophilus JCM 7686</name>
    <dbReference type="NCBI Taxonomy" id="1367847"/>
    <lineage>
        <taxon>Bacteria</taxon>
        <taxon>Pseudomonadati</taxon>
        <taxon>Pseudomonadota</taxon>
        <taxon>Alphaproteobacteria</taxon>
        <taxon>Rhodobacterales</taxon>
        <taxon>Paracoccaceae</taxon>
        <taxon>Paracoccus</taxon>
    </lineage>
</organism>
<dbReference type="PATRIC" id="fig|1367847.3.peg.847"/>
<proteinExistence type="predicted"/>
<evidence type="ECO:0000313" key="2">
    <source>
        <dbReference type="EMBL" id="AGT07996.1"/>
    </source>
</evidence>
<feature type="domain" description="N-acetyltransferase" evidence="1">
    <location>
        <begin position="161"/>
        <end position="314"/>
    </location>
</feature>
<dbReference type="PROSITE" id="PS51186">
    <property type="entry name" value="GNAT"/>
    <property type="match status" value="2"/>
</dbReference>
<accession>S5YRY6</accession>
<protein>
    <submittedName>
        <fullName evidence="2">GCN5-like N-acetyltransferase</fullName>
    </submittedName>
</protein>
<dbReference type="Gene3D" id="3.40.630.30">
    <property type="match status" value="2"/>
</dbReference>
<dbReference type="STRING" id="1367847.JCM7686_0887"/>
<name>S5YRY6_PARAH</name>
<evidence type="ECO:0000259" key="1">
    <source>
        <dbReference type="PROSITE" id="PS51186"/>
    </source>
</evidence>
<keyword evidence="3" id="KW-1185">Reference proteome</keyword>
<dbReference type="RefSeq" id="WP_020949635.1">
    <property type="nucleotide sequence ID" value="NC_022041.1"/>
</dbReference>
<dbReference type="SUPFAM" id="SSF55729">
    <property type="entry name" value="Acyl-CoA N-acyltransferases (Nat)"/>
    <property type="match status" value="2"/>
</dbReference>
<dbReference type="Proteomes" id="UP000015480">
    <property type="component" value="Chromosome"/>
</dbReference>